<protein>
    <submittedName>
        <fullName evidence="3">Uncharacterized protein</fullName>
    </submittedName>
</protein>
<dbReference type="Proteomes" id="UP000037460">
    <property type="component" value="Unassembled WGS sequence"/>
</dbReference>
<dbReference type="AlphaFoldDB" id="A0A0M0K7Z1"/>
<gene>
    <name evidence="3" type="ORF">Ctob_011617</name>
</gene>
<evidence type="ECO:0000256" key="2">
    <source>
        <dbReference type="SAM" id="MobiDB-lite"/>
    </source>
</evidence>
<evidence type="ECO:0000313" key="3">
    <source>
        <dbReference type="EMBL" id="KOO34929.1"/>
    </source>
</evidence>
<keyword evidence="4" id="KW-1185">Reference proteome</keyword>
<dbReference type="EMBL" id="JWZX01001041">
    <property type="protein sequence ID" value="KOO34929.1"/>
    <property type="molecule type" value="Genomic_DNA"/>
</dbReference>
<accession>A0A0M0K7Z1</accession>
<feature type="region of interest" description="Disordered" evidence="2">
    <location>
        <begin position="178"/>
        <end position="204"/>
    </location>
</feature>
<evidence type="ECO:0000256" key="1">
    <source>
        <dbReference type="SAM" id="Coils"/>
    </source>
</evidence>
<evidence type="ECO:0000313" key="4">
    <source>
        <dbReference type="Proteomes" id="UP000037460"/>
    </source>
</evidence>
<name>A0A0M0K7Z1_9EUKA</name>
<organism evidence="3 4">
    <name type="scientific">Chrysochromulina tobinii</name>
    <dbReference type="NCBI Taxonomy" id="1460289"/>
    <lineage>
        <taxon>Eukaryota</taxon>
        <taxon>Haptista</taxon>
        <taxon>Haptophyta</taxon>
        <taxon>Prymnesiophyceae</taxon>
        <taxon>Prymnesiales</taxon>
        <taxon>Chrysochromulinaceae</taxon>
        <taxon>Chrysochromulina</taxon>
    </lineage>
</organism>
<reference evidence="4" key="1">
    <citation type="journal article" date="2015" name="PLoS Genet.">
        <title>Genome Sequence and Transcriptome Analyses of Chrysochromulina tobin: Metabolic Tools for Enhanced Algal Fitness in the Prominent Order Prymnesiales (Haptophyceae).</title>
        <authorList>
            <person name="Hovde B.T."/>
            <person name="Deodato C.R."/>
            <person name="Hunsperger H.M."/>
            <person name="Ryken S.A."/>
            <person name="Yost W."/>
            <person name="Jha R.K."/>
            <person name="Patterson J."/>
            <person name="Monnat R.J. Jr."/>
            <person name="Barlow S.B."/>
            <person name="Starkenburg S.R."/>
            <person name="Cattolico R.A."/>
        </authorList>
    </citation>
    <scope>NUCLEOTIDE SEQUENCE</scope>
    <source>
        <strain evidence="4">CCMP291</strain>
    </source>
</reference>
<proteinExistence type="predicted"/>
<feature type="coiled-coil region" evidence="1">
    <location>
        <begin position="291"/>
        <end position="356"/>
    </location>
</feature>
<keyword evidence="1" id="KW-0175">Coiled coil</keyword>
<comment type="caution">
    <text evidence="3">The sequence shown here is derived from an EMBL/GenBank/DDBJ whole genome shotgun (WGS) entry which is preliminary data.</text>
</comment>
<feature type="compositionally biased region" description="Acidic residues" evidence="2">
    <location>
        <begin position="183"/>
        <end position="192"/>
    </location>
</feature>
<sequence>MDPPYHPGSDAYDTYEASRSTVAGLDTSKAVPAWLANLDLPAPTAAALRAVAEGAVRTSLSPCDAPASSGAPLLRTAVAPCSLAPQWDVDPAAMATGAGWAGAVRLVLRRVAAGGAVAADAPLLWERTVHFDALAHLDADPSALLPLLPPGVLLLRFVDGPCLPLEDVLSLEAAGIVGRKEQPEEEEKEDEPAVAGQPVSPSPRTAWYESLSTKEIKEALQRAGVSTSTCFERADFEALARQYPLVGVSGSVSAIPASMITGLDADEPPALPVVAPQPTSVAQQEAWVAKVEALAVQHAQVTAQNEALRARADALLERRAERQRRSQTRRAQQATLAALREEKRSAQAALAKERHLIAQVHTLISETNGRIDAAARALVALKKRCEVACGATKGGAVLLDERKRREQRTMERTLLMMD</sequence>